<dbReference type="EMBL" id="AVOT02037539">
    <property type="protein sequence ID" value="MBW0532225.1"/>
    <property type="molecule type" value="Genomic_DNA"/>
</dbReference>
<evidence type="ECO:0000313" key="2">
    <source>
        <dbReference type="EMBL" id="MBW0532225.1"/>
    </source>
</evidence>
<dbReference type="Proteomes" id="UP000765509">
    <property type="component" value="Unassembled WGS sequence"/>
</dbReference>
<feature type="region of interest" description="Disordered" evidence="1">
    <location>
        <begin position="109"/>
        <end position="198"/>
    </location>
</feature>
<gene>
    <name evidence="2" type="ORF">O181_071940</name>
</gene>
<evidence type="ECO:0000256" key="1">
    <source>
        <dbReference type="SAM" id="MobiDB-lite"/>
    </source>
</evidence>
<comment type="caution">
    <text evidence="2">The sequence shown here is derived from an EMBL/GenBank/DDBJ whole genome shotgun (WGS) entry which is preliminary data.</text>
</comment>
<dbReference type="AlphaFoldDB" id="A0A9Q3IAI5"/>
<accession>A0A9Q3IAI5</accession>
<evidence type="ECO:0000313" key="3">
    <source>
        <dbReference type="Proteomes" id="UP000765509"/>
    </source>
</evidence>
<feature type="compositionally biased region" description="Polar residues" evidence="1">
    <location>
        <begin position="157"/>
        <end position="167"/>
    </location>
</feature>
<protein>
    <submittedName>
        <fullName evidence="2">Uncharacterized protein</fullName>
    </submittedName>
</protein>
<keyword evidence="3" id="KW-1185">Reference proteome</keyword>
<name>A0A9Q3IAI5_9BASI</name>
<proteinExistence type="predicted"/>
<organism evidence="2 3">
    <name type="scientific">Austropuccinia psidii MF-1</name>
    <dbReference type="NCBI Taxonomy" id="1389203"/>
    <lineage>
        <taxon>Eukaryota</taxon>
        <taxon>Fungi</taxon>
        <taxon>Dikarya</taxon>
        <taxon>Basidiomycota</taxon>
        <taxon>Pucciniomycotina</taxon>
        <taxon>Pucciniomycetes</taxon>
        <taxon>Pucciniales</taxon>
        <taxon>Sphaerophragmiaceae</taxon>
        <taxon>Austropuccinia</taxon>
    </lineage>
</organism>
<feature type="compositionally biased region" description="Low complexity" evidence="1">
    <location>
        <begin position="170"/>
        <end position="179"/>
    </location>
</feature>
<sequence>MGVCSKYSLTSFYGFWAKKLLTGLIPHPLAFLANSPSHQPPGQYPFSGPGGPAGLPGASFSLQPPPGPLAPPLSLWGFGPFRPPMASPAHSPYAVDRQILRPLFALNPMRPKGDKGATPNPKGQVGPKPLVDPPEPILAPNLISPKNGHKEPRIQIGNFQPLASGNHQRPPAQAQQAFPSIQGKDSPSPMYSVPRIQE</sequence>
<reference evidence="2" key="1">
    <citation type="submission" date="2021-03" db="EMBL/GenBank/DDBJ databases">
        <title>Draft genome sequence of rust myrtle Austropuccinia psidii MF-1, a brazilian biotype.</title>
        <authorList>
            <person name="Quecine M.C."/>
            <person name="Pachon D.M.R."/>
            <person name="Bonatelli M.L."/>
            <person name="Correr F.H."/>
            <person name="Franceschini L.M."/>
            <person name="Leite T.F."/>
            <person name="Margarido G.R.A."/>
            <person name="Almeida C.A."/>
            <person name="Ferrarezi J.A."/>
            <person name="Labate C.A."/>
        </authorList>
    </citation>
    <scope>NUCLEOTIDE SEQUENCE</scope>
    <source>
        <strain evidence="2">MF-1</strain>
    </source>
</reference>